<keyword evidence="3" id="KW-1185">Reference proteome</keyword>
<gene>
    <name evidence="2" type="ORF">Q8A67_007304</name>
</gene>
<feature type="region of interest" description="Disordered" evidence="1">
    <location>
        <begin position="208"/>
        <end position="254"/>
    </location>
</feature>
<organism evidence="2 3">
    <name type="scientific">Cirrhinus molitorella</name>
    <name type="common">mud carp</name>
    <dbReference type="NCBI Taxonomy" id="172907"/>
    <lineage>
        <taxon>Eukaryota</taxon>
        <taxon>Metazoa</taxon>
        <taxon>Chordata</taxon>
        <taxon>Craniata</taxon>
        <taxon>Vertebrata</taxon>
        <taxon>Euteleostomi</taxon>
        <taxon>Actinopterygii</taxon>
        <taxon>Neopterygii</taxon>
        <taxon>Teleostei</taxon>
        <taxon>Ostariophysi</taxon>
        <taxon>Cypriniformes</taxon>
        <taxon>Cyprinidae</taxon>
        <taxon>Labeoninae</taxon>
        <taxon>Labeonini</taxon>
        <taxon>Cirrhinus</taxon>
    </lineage>
</organism>
<feature type="compositionally biased region" description="Basic and acidic residues" evidence="1">
    <location>
        <begin position="65"/>
        <end position="78"/>
    </location>
</feature>
<evidence type="ECO:0000256" key="1">
    <source>
        <dbReference type="SAM" id="MobiDB-lite"/>
    </source>
</evidence>
<feature type="compositionally biased region" description="Polar residues" evidence="1">
    <location>
        <begin position="1"/>
        <end position="11"/>
    </location>
</feature>
<feature type="region of interest" description="Disordered" evidence="1">
    <location>
        <begin position="1"/>
        <end position="103"/>
    </location>
</feature>
<sequence length="287" mass="30918">MHQSNQETQNLDQDSSDHDSDSGSEDAHDGGGITQNLDQDSSDHDSNSGSEDAHDGGGITNLHQDSSDNRSENAHDVDDITSLHADPESNELPPNLSQTTESSIFSFEDSVDFGVFEPLWQSFSDSESIGSGEEFPMEDSTDNEESTVNETAPLFMNEKEESDTLHMADMDEDPPYLAVVEGPQSPTINVEQQPDGVWHMAQTQSIPVLSTHGGEEGRRRQDVDGVGTDIWGPTDGDRAGGSEEADGGPMELSVFAGSRDLGTAAATSIIDVARVPEDWGELHRTLD</sequence>
<comment type="caution">
    <text evidence="2">The sequence shown here is derived from an EMBL/GenBank/DDBJ whole genome shotgun (WGS) entry which is preliminary data.</text>
</comment>
<feature type="compositionally biased region" description="Basic and acidic residues" evidence="1">
    <location>
        <begin position="213"/>
        <end position="223"/>
    </location>
</feature>
<protein>
    <submittedName>
        <fullName evidence="2">Uncharacterized protein</fullName>
    </submittedName>
</protein>
<feature type="compositionally biased region" description="Basic and acidic residues" evidence="1">
    <location>
        <begin position="15"/>
        <end position="29"/>
    </location>
</feature>
<dbReference type="Proteomes" id="UP001187343">
    <property type="component" value="Unassembled WGS sequence"/>
</dbReference>
<dbReference type="EMBL" id="JAUYZG010000006">
    <property type="protein sequence ID" value="KAK2905505.1"/>
    <property type="molecule type" value="Genomic_DNA"/>
</dbReference>
<dbReference type="AlphaFoldDB" id="A0AA88PVW4"/>
<feature type="region of interest" description="Disordered" evidence="1">
    <location>
        <begin position="124"/>
        <end position="155"/>
    </location>
</feature>
<accession>A0AA88PVW4</accession>
<feature type="compositionally biased region" description="Acidic residues" evidence="1">
    <location>
        <begin position="135"/>
        <end position="147"/>
    </location>
</feature>
<reference evidence="2" key="1">
    <citation type="submission" date="2023-08" db="EMBL/GenBank/DDBJ databases">
        <title>Chromosome-level Genome Assembly of mud carp (Cirrhinus molitorella).</title>
        <authorList>
            <person name="Liu H."/>
        </authorList>
    </citation>
    <scope>NUCLEOTIDE SEQUENCE</scope>
    <source>
        <strain evidence="2">Prfri</strain>
        <tissue evidence="2">Muscle</tissue>
    </source>
</reference>
<evidence type="ECO:0000313" key="2">
    <source>
        <dbReference type="EMBL" id="KAK2905505.1"/>
    </source>
</evidence>
<name>A0AA88PVW4_9TELE</name>
<proteinExistence type="predicted"/>
<evidence type="ECO:0000313" key="3">
    <source>
        <dbReference type="Proteomes" id="UP001187343"/>
    </source>
</evidence>
<feature type="compositionally biased region" description="Basic and acidic residues" evidence="1">
    <location>
        <begin position="41"/>
        <end position="55"/>
    </location>
</feature>